<protein>
    <submittedName>
        <fullName evidence="1">Uncharacterized protein</fullName>
    </submittedName>
</protein>
<evidence type="ECO:0000313" key="1">
    <source>
        <dbReference type="EMBL" id="KAK8219811.1"/>
    </source>
</evidence>
<reference evidence="1" key="1">
    <citation type="submission" date="2024-02" db="EMBL/GenBank/DDBJ databases">
        <title>Metagenome Assembled Genome of Zalaria obscura JY119.</title>
        <authorList>
            <person name="Vighnesh L."/>
            <person name="Jagadeeshwari U."/>
            <person name="Venkata Ramana C."/>
            <person name="Sasikala C."/>
        </authorList>
    </citation>
    <scope>NUCLEOTIDE SEQUENCE</scope>
    <source>
        <strain evidence="1">JY119</strain>
    </source>
</reference>
<organism evidence="1 2">
    <name type="scientific">Zalaria obscura</name>
    <dbReference type="NCBI Taxonomy" id="2024903"/>
    <lineage>
        <taxon>Eukaryota</taxon>
        <taxon>Fungi</taxon>
        <taxon>Dikarya</taxon>
        <taxon>Ascomycota</taxon>
        <taxon>Pezizomycotina</taxon>
        <taxon>Dothideomycetes</taxon>
        <taxon>Dothideomycetidae</taxon>
        <taxon>Dothideales</taxon>
        <taxon>Zalariaceae</taxon>
        <taxon>Zalaria</taxon>
    </lineage>
</organism>
<dbReference type="EMBL" id="JAMKPW020000003">
    <property type="protein sequence ID" value="KAK8219811.1"/>
    <property type="molecule type" value="Genomic_DNA"/>
</dbReference>
<proteinExistence type="predicted"/>
<evidence type="ECO:0000313" key="2">
    <source>
        <dbReference type="Proteomes" id="UP001320706"/>
    </source>
</evidence>
<dbReference type="Proteomes" id="UP001320706">
    <property type="component" value="Unassembled WGS sequence"/>
</dbReference>
<comment type="caution">
    <text evidence="1">The sequence shown here is derived from an EMBL/GenBank/DDBJ whole genome shotgun (WGS) entry which is preliminary data.</text>
</comment>
<accession>A0ACC3SNF0</accession>
<keyword evidence="2" id="KW-1185">Reference proteome</keyword>
<gene>
    <name evidence="1" type="ORF">M8818_000785</name>
</gene>
<sequence length="98" mass="9552">MNRLGKADSGVSMWSLSLFVACGFVLTGGAGRAKGLGGPEAPAESKAFVDGDGGGRTTPCCGAGNGLMPGPVPVFILVSLGEVDSAVALPPSDCSLGI</sequence>
<name>A0ACC3SNF0_9PEZI</name>